<evidence type="ECO:0000256" key="1">
    <source>
        <dbReference type="SAM" id="SignalP"/>
    </source>
</evidence>
<name>Q2S9K9_HAHCH</name>
<dbReference type="EMBL" id="CP000155">
    <property type="protein sequence ID" value="ABC32665.1"/>
    <property type="molecule type" value="Genomic_DNA"/>
</dbReference>
<reference evidence="2 3" key="1">
    <citation type="journal article" date="2005" name="Nucleic Acids Res.">
        <title>Genomic blueprint of Hahella chejuensis, a marine microbe producing an algicidal agent.</title>
        <authorList>
            <person name="Jeong H."/>
            <person name="Yim J.H."/>
            <person name="Lee C."/>
            <person name="Choi S.-H."/>
            <person name="Park Y.K."/>
            <person name="Yoon S.H."/>
            <person name="Hur C.-G."/>
            <person name="Kang H.-Y."/>
            <person name="Kim D."/>
            <person name="Lee H.H."/>
            <person name="Park K.H."/>
            <person name="Park S.-H."/>
            <person name="Park H.-S."/>
            <person name="Lee H.K."/>
            <person name="Oh T.K."/>
            <person name="Kim J.F."/>
        </authorList>
    </citation>
    <scope>NUCLEOTIDE SEQUENCE [LARGE SCALE GENOMIC DNA]</scope>
    <source>
        <strain evidence="2 3">KCTC 2396</strain>
    </source>
</reference>
<dbReference type="Proteomes" id="UP000000238">
    <property type="component" value="Chromosome"/>
</dbReference>
<dbReference type="AlphaFoldDB" id="Q2S9K9"/>
<keyword evidence="3" id="KW-1185">Reference proteome</keyword>
<dbReference type="eggNOG" id="ENOG502ZHQ1">
    <property type="taxonomic scope" value="Bacteria"/>
</dbReference>
<sequence>MLKQLLPGMALALACMGLAGCWAGAAAVATDVAIVKRTEQKHNFVHAVKEGYAKYQEEFESVDCPRQQYRISPEIIEFVKSRPPHGLDQAIKLLLEIYNDKTQTEEVRSHALYHVAVAYMRRRESNLDLAKGYLLTIKEEFPDTHDCVIAYLLEEIKERKAYQEQMDALEDA</sequence>
<dbReference type="PROSITE" id="PS51257">
    <property type="entry name" value="PROKAR_LIPOPROTEIN"/>
    <property type="match status" value="1"/>
</dbReference>
<accession>Q2S9K9</accession>
<dbReference type="KEGG" id="hch:HCH_06015"/>
<keyword evidence="1" id="KW-0732">Signal</keyword>
<dbReference type="HOGENOM" id="CLU_1553133_0_0_6"/>
<evidence type="ECO:0000313" key="2">
    <source>
        <dbReference type="EMBL" id="ABC32665.1"/>
    </source>
</evidence>
<feature type="signal peptide" evidence="1">
    <location>
        <begin position="1"/>
        <end position="19"/>
    </location>
</feature>
<dbReference type="RefSeq" id="WP_011399723.1">
    <property type="nucleotide sequence ID" value="NC_007645.1"/>
</dbReference>
<gene>
    <name evidence="2" type="ordered locus">HCH_06015</name>
</gene>
<protein>
    <submittedName>
        <fullName evidence="2">Uncharacterized protein</fullName>
    </submittedName>
</protein>
<organism evidence="2 3">
    <name type="scientific">Hahella chejuensis (strain KCTC 2396)</name>
    <dbReference type="NCBI Taxonomy" id="349521"/>
    <lineage>
        <taxon>Bacteria</taxon>
        <taxon>Pseudomonadati</taxon>
        <taxon>Pseudomonadota</taxon>
        <taxon>Gammaproteobacteria</taxon>
        <taxon>Oceanospirillales</taxon>
        <taxon>Hahellaceae</taxon>
        <taxon>Hahella</taxon>
    </lineage>
</organism>
<evidence type="ECO:0000313" key="3">
    <source>
        <dbReference type="Proteomes" id="UP000000238"/>
    </source>
</evidence>
<proteinExistence type="predicted"/>
<feature type="chain" id="PRO_5004215196" evidence="1">
    <location>
        <begin position="20"/>
        <end position="172"/>
    </location>
</feature>